<evidence type="ECO:0000313" key="4">
    <source>
        <dbReference type="Proteomes" id="UP001232063"/>
    </source>
</evidence>
<dbReference type="Gene3D" id="2.50.20.10">
    <property type="entry name" value="Lipoprotein localisation LolA/LolB/LppX"/>
    <property type="match status" value="1"/>
</dbReference>
<protein>
    <submittedName>
        <fullName evidence="3">Outer membrane lipoprotein carrier protein LolA</fullName>
    </submittedName>
</protein>
<evidence type="ECO:0000313" key="3">
    <source>
        <dbReference type="EMBL" id="MDJ1500173.1"/>
    </source>
</evidence>
<feature type="chain" id="PRO_5042139398" evidence="2">
    <location>
        <begin position="22"/>
        <end position="212"/>
    </location>
</feature>
<organism evidence="3 4">
    <name type="scientific">Xanthocytophaga agilis</name>
    <dbReference type="NCBI Taxonomy" id="3048010"/>
    <lineage>
        <taxon>Bacteria</taxon>
        <taxon>Pseudomonadati</taxon>
        <taxon>Bacteroidota</taxon>
        <taxon>Cytophagia</taxon>
        <taxon>Cytophagales</taxon>
        <taxon>Rhodocytophagaceae</taxon>
        <taxon>Xanthocytophaga</taxon>
    </lineage>
</organism>
<gene>
    <name evidence="3" type="ORF">QNI22_05930</name>
</gene>
<comment type="caution">
    <text evidence="3">The sequence shown here is derived from an EMBL/GenBank/DDBJ whole genome shotgun (WGS) entry which is preliminary data.</text>
</comment>
<dbReference type="SUPFAM" id="SSF89392">
    <property type="entry name" value="Prokaryotic lipoproteins and lipoprotein localization factors"/>
    <property type="match status" value="1"/>
</dbReference>
<sequence>MNIFSSLLLSVIITCFSFVSQDDPYQPMKEIQAFKTKLNQANQSISSMKCNFVQEKQLSFLAQKVISKGNLSYKKPDKMKIEYTTPFVYSMSLYNGKAYVKDNDKVSKFDTRSNKLFKYINDLMIQSVQGNILDNPDFVINYQENKSLFLVDMTPKDKSIQEYLDKVKIFVQKSSYQVVAVEISEKGGDYTRINFINRIYNSNLPDEGFIIK</sequence>
<dbReference type="InterPro" id="IPR029046">
    <property type="entry name" value="LolA/LolB/LppX"/>
</dbReference>
<dbReference type="CDD" id="cd16325">
    <property type="entry name" value="LolA"/>
    <property type="match status" value="1"/>
</dbReference>
<accession>A0AAE3UBT6</accession>
<dbReference type="AlphaFoldDB" id="A0AAE3UBT6"/>
<name>A0AAE3UBT6_9BACT</name>
<dbReference type="Pfam" id="PF03548">
    <property type="entry name" value="LolA"/>
    <property type="match status" value="1"/>
</dbReference>
<keyword evidence="4" id="KW-1185">Reference proteome</keyword>
<proteinExistence type="predicted"/>
<evidence type="ECO:0000256" key="2">
    <source>
        <dbReference type="SAM" id="SignalP"/>
    </source>
</evidence>
<keyword evidence="3" id="KW-0449">Lipoprotein</keyword>
<dbReference type="InterPro" id="IPR004564">
    <property type="entry name" value="OM_lipoprot_carrier_LolA-like"/>
</dbReference>
<dbReference type="EMBL" id="JASJOU010000001">
    <property type="protein sequence ID" value="MDJ1500173.1"/>
    <property type="molecule type" value="Genomic_DNA"/>
</dbReference>
<reference evidence="3" key="1">
    <citation type="submission" date="2023-05" db="EMBL/GenBank/DDBJ databases">
        <authorList>
            <person name="Zhang X."/>
        </authorList>
    </citation>
    <scope>NUCLEOTIDE SEQUENCE</scope>
    <source>
        <strain evidence="3">BD1B2-1</strain>
    </source>
</reference>
<evidence type="ECO:0000256" key="1">
    <source>
        <dbReference type="ARBA" id="ARBA00022729"/>
    </source>
</evidence>
<dbReference type="RefSeq" id="WP_314509698.1">
    <property type="nucleotide sequence ID" value="NZ_JASJOU010000001.1"/>
</dbReference>
<feature type="signal peptide" evidence="2">
    <location>
        <begin position="1"/>
        <end position="21"/>
    </location>
</feature>
<dbReference type="Proteomes" id="UP001232063">
    <property type="component" value="Unassembled WGS sequence"/>
</dbReference>
<keyword evidence="1 2" id="KW-0732">Signal</keyword>